<keyword evidence="2" id="KW-1185">Reference proteome</keyword>
<dbReference type="Proteomes" id="UP000265520">
    <property type="component" value="Unassembled WGS sequence"/>
</dbReference>
<dbReference type="AlphaFoldDB" id="A0A392N6I2"/>
<comment type="caution">
    <text evidence="1">The sequence shown here is derived from an EMBL/GenBank/DDBJ whole genome shotgun (WGS) entry which is preliminary data.</text>
</comment>
<organism evidence="1 2">
    <name type="scientific">Trifolium medium</name>
    <dbReference type="NCBI Taxonomy" id="97028"/>
    <lineage>
        <taxon>Eukaryota</taxon>
        <taxon>Viridiplantae</taxon>
        <taxon>Streptophyta</taxon>
        <taxon>Embryophyta</taxon>
        <taxon>Tracheophyta</taxon>
        <taxon>Spermatophyta</taxon>
        <taxon>Magnoliopsida</taxon>
        <taxon>eudicotyledons</taxon>
        <taxon>Gunneridae</taxon>
        <taxon>Pentapetalae</taxon>
        <taxon>rosids</taxon>
        <taxon>fabids</taxon>
        <taxon>Fabales</taxon>
        <taxon>Fabaceae</taxon>
        <taxon>Papilionoideae</taxon>
        <taxon>50 kb inversion clade</taxon>
        <taxon>NPAAA clade</taxon>
        <taxon>Hologalegina</taxon>
        <taxon>IRL clade</taxon>
        <taxon>Trifolieae</taxon>
        <taxon>Trifolium</taxon>
    </lineage>
</organism>
<sequence length="42" mass="4919">MCWPNVLMSAIEILEFVKAANCYPIGLRLHRGRQDWDEKEKG</sequence>
<proteinExistence type="predicted"/>
<name>A0A392N6I2_9FABA</name>
<reference evidence="1 2" key="1">
    <citation type="journal article" date="2018" name="Front. Plant Sci.">
        <title>Red Clover (Trifolium pratense) and Zigzag Clover (T. medium) - A Picture of Genomic Similarities and Differences.</title>
        <authorList>
            <person name="Dluhosova J."/>
            <person name="Istvanek J."/>
            <person name="Nedelnik J."/>
            <person name="Repkova J."/>
        </authorList>
    </citation>
    <scope>NUCLEOTIDE SEQUENCE [LARGE SCALE GENOMIC DNA]</scope>
    <source>
        <strain evidence="2">cv. 10/8</strain>
        <tissue evidence="1">Leaf</tissue>
    </source>
</reference>
<protein>
    <submittedName>
        <fullName evidence="1">Uncharacterized protein</fullName>
    </submittedName>
</protein>
<evidence type="ECO:0000313" key="2">
    <source>
        <dbReference type="Proteomes" id="UP000265520"/>
    </source>
</evidence>
<dbReference type="EMBL" id="LXQA010029621">
    <property type="protein sequence ID" value="MCH95351.1"/>
    <property type="molecule type" value="Genomic_DNA"/>
</dbReference>
<accession>A0A392N6I2</accession>
<feature type="non-terminal residue" evidence="1">
    <location>
        <position position="42"/>
    </location>
</feature>
<evidence type="ECO:0000313" key="1">
    <source>
        <dbReference type="EMBL" id="MCH95351.1"/>
    </source>
</evidence>